<dbReference type="PANTHER" id="PTHR28629">
    <property type="entry name" value="TRIOKINASE/FMN CYCLASE"/>
    <property type="match status" value="1"/>
</dbReference>
<dbReference type="PROSITE" id="PS51480">
    <property type="entry name" value="DHAL"/>
    <property type="match status" value="1"/>
</dbReference>
<dbReference type="InterPro" id="IPR036117">
    <property type="entry name" value="DhaL_dom_sf"/>
</dbReference>
<dbReference type="Proteomes" id="UP000002941">
    <property type="component" value="Unassembled WGS sequence"/>
</dbReference>
<proteinExistence type="predicted"/>
<dbReference type="InterPro" id="IPR004007">
    <property type="entry name" value="DhaL_dom"/>
</dbReference>
<dbReference type="FunFam" id="1.25.40.340:FF:000002">
    <property type="entry name" value="Dihydroxyacetone kinase, L subunit"/>
    <property type="match status" value="1"/>
</dbReference>
<dbReference type="GO" id="GO:0005829">
    <property type="term" value="C:cytosol"/>
    <property type="evidence" value="ECO:0007669"/>
    <property type="project" value="TreeGrafter"/>
</dbReference>
<dbReference type="EC" id="2.7.-.-" evidence="4"/>
<dbReference type="eggNOG" id="COG1461">
    <property type="taxonomic scope" value="Bacteria"/>
</dbReference>
<dbReference type="GO" id="GO:0004371">
    <property type="term" value="F:glycerone kinase activity"/>
    <property type="evidence" value="ECO:0007669"/>
    <property type="project" value="InterPro"/>
</dbReference>
<reference evidence="4 5" key="1">
    <citation type="submission" date="2012-05" db="EMBL/GenBank/DDBJ databases">
        <authorList>
            <person name="Harkins D.M."/>
            <person name="Madupu R."/>
            <person name="Durkin A.S."/>
            <person name="Torralba M."/>
            <person name="Methe B."/>
            <person name="Sutton G.G."/>
            <person name="Nelson K.E."/>
        </authorList>
    </citation>
    <scope>NUCLEOTIDE SEQUENCE [LARGE SCALE GENOMIC DNA]</scope>
    <source>
        <strain evidence="4 5">F0489</strain>
    </source>
</reference>
<gene>
    <name evidence="4" type="primary">dhaL_2</name>
    <name evidence="4" type="ORF">HMPREF1318_2579</name>
</gene>
<dbReference type="AlphaFoldDB" id="J1HPJ0"/>
<dbReference type="NCBIfam" id="TIGR02365">
    <property type="entry name" value="dha_L_ycgS"/>
    <property type="match status" value="1"/>
</dbReference>
<comment type="caution">
    <text evidence="4">The sequence shown here is derived from an EMBL/GenBank/DDBJ whole genome shotgun (WGS) entry which is preliminary data.</text>
</comment>
<protein>
    <submittedName>
        <fullName evidence="4">Dihydroxyacetone kinase, L subunit</fullName>
        <ecNumber evidence="4">2.7.-.-</ecNumber>
    </submittedName>
</protein>
<dbReference type="GO" id="GO:0019563">
    <property type="term" value="P:glycerol catabolic process"/>
    <property type="evidence" value="ECO:0007669"/>
    <property type="project" value="TreeGrafter"/>
</dbReference>
<dbReference type="EMBL" id="AKFT01000010">
    <property type="protein sequence ID" value="EJF47518.1"/>
    <property type="molecule type" value="Genomic_DNA"/>
</dbReference>
<evidence type="ECO:0000256" key="2">
    <source>
        <dbReference type="ARBA" id="ARBA00022777"/>
    </source>
</evidence>
<dbReference type="Gene3D" id="1.25.40.340">
    <property type="match status" value="1"/>
</dbReference>
<dbReference type="PATRIC" id="fig|1125718.3.peg.193"/>
<sequence>MADIALTEIGAPNRRVGARGATMEMRIDEHRLTLTGTGWPLTGAVRHRMMERTVTHEKPLDAAWSVAWIRGAAAAVAEHREELTELDRAIGDGDHGINLDRGMHAAVAKLDSQESAGGASSPPATVFKATATSLLATVGGAAGPLLGTAFLRASRACDVDVLSSQDVATLLGEAAVGVQMRGRAEVGDKTMLDAWQPAARAAREAAATGASPVEVLRAAANAAVDGADATYSLTALRGRASYLGARSVGHHDPGARSTALILQAAVRAAGGEEEPERVPALAGRI</sequence>
<name>J1HPJ0_9ACTO</name>
<organism evidence="4 5">
    <name type="scientific">Actinomyces massiliensis F0489</name>
    <dbReference type="NCBI Taxonomy" id="1125718"/>
    <lineage>
        <taxon>Bacteria</taxon>
        <taxon>Bacillati</taxon>
        <taxon>Actinomycetota</taxon>
        <taxon>Actinomycetes</taxon>
        <taxon>Actinomycetales</taxon>
        <taxon>Actinomycetaceae</taxon>
        <taxon>Actinomyces</taxon>
    </lineage>
</organism>
<keyword evidence="5" id="KW-1185">Reference proteome</keyword>
<keyword evidence="2 4" id="KW-0418">Kinase</keyword>
<dbReference type="SMART" id="SM01120">
    <property type="entry name" value="Dak2"/>
    <property type="match status" value="1"/>
</dbReference>
<feature type="domain" description="DhaL" evidence="3">
    <location>
        <begin position="63"/>
        <end position="267"/>
    </location>
</feature>
<evidence type="ECO:0000313" key="4">
    <source>
        <dbReference type="EMBL" id="EJF47518.1"/>
    </source>
</evidence>
<dbReference type="Pfam" id="PF02734">
    <property type="entry name" value="Dak2"/>
    <property type="match status" value="1"/>
</dbReference>
<dbReference type="PANTHER" id="PTHR28629:SF4">
    <property type="entry name" value="TRIOKINASE_FMN CYCLASE"/>
    <property type="match status" value="1"/>
</dbReference>
<evidence type="ECO:0000256" key="1">
    <source>
        <dbReference type="ARBA" id="ARBA00022679"/>
    </source>
</evidence>
<dbReference type="InterPro" id="IPR012737">
    <property type="entry name" value="DhaK_L_YcgS"/>
</dbReference>
<evidence type="ECO:0000313" key="5">
    <source>
        <dbReference type="Proteomes" id="UP000002941"/>
    </source>
</evidence>
<accession>J1HPJ0</accession>
<evidence type="ECO:0000259" key="3">
    <source>
        <dbReference type="PROSITE" id="PS51480"/>
    </source>
</evidence>
<dbReference type="SUPFAM" id="SSF101473">
    <property type="entry name" value="DhaL-like"/>
    <property type="match status" value="1"/>
</dbReference>
<dbReference type="InterPro" id="IPR050861">
    <property type="entry name" value="Dihydroxyacetone_Kinase"/>
</dbReference>
<keyword evidence="1 4" id="KW-0808">Transferase</keyword>